<proteinExistence type="predicted"/>
<organism evidence="1">
    <name type="scientific">Klebsiella phage vB-Kvc-Y10</name>
    <dbReference type="NCBI Taxonomy" id="3236922"/>
    <lineage>
        <taxon>Viruses</taxon>
        <taxon>Duplodnaviria</taxon>
        <taxon>Heunggongvirae</taxon>
        <taxon>Uroviricota</taxon>
        <taxon>Caudoviricetes</taxon>
    </lineage>
</organism>
<name>A0AB39CBR0_9CAUD</name>
<sequence length="88" mass="10282">MIKSKRRINKRELVEGSRTDRAPSYWETMPWFIHLCKVYGRDMAIKMGLDARRTAPGSWVGDNQRFPVGKGSVVVWAETSYFELWMKA</sequence>
<reference evidence="1" key="1">
    <citation type="submission" date="2024-07" db="EMBL/GenBank/DDBJ databases">
        <authorList>
            <person name="Yan Z."/>
        </authorList>
    </citation>
    <scope>NUCLEOTIDE SEQUENCE</scope>
</reference>
<evidence type="ECO:0000313" key="1">
    <source>
        <dbReference type="EMBL" id="XDJ10452.1"/>
    </source>
</evidence>
<accession>A0AB39CBR0</accession>
<protein>
    <submittedName>
        <fullName evidence="1">Uncharacterized protein</fullName>
    </submittedName>
</protein>
<dbReference type="EMBL" id="PQ014581">
    <property type="protein sequence ID" value="XDJ10452.1"/>
    <property type="molecule type" value="Genomic_DNA"/>
</dbReference>